<reference evidence="1 3" key="1">
    <citation type="submission" date="2017-09" db="EMBL/GenBank/DDBJ databases">
        <title>Large-scale bioinformatics analysis of Bacillus genomes uncovers conserved roles of natural products in bacterial physiology.</title>
        <authorList>
            <consortium name="Agbiome Team Llc"/>
            <person name="Bleich R.M."/>
            <person name="Grubbs K.J."/>
            <person name="Santa Maria K.C."/>
            <person name="Allen S.E."/>
            <person name="Farag S."/>
            <person name="Shank E.A."/>
            <person name="Bowers A."/>
        </authorList>
    </citation>
    <scope>NUCLEOTIDE SEQUENCE [LARGE SCALE GENOMIC DNA]</scope>
    <source>
        <strain evidence="1 3">AFS009893</strain>
    </source>
</reference>
<evidence type="ECO:0000313" key="1">
    <source>
        <dbReference type="EMBL" id="PEM58182.1"/>
    </source>
</evidence>
<name>A0A2B6IE98_9BACI</name>
<sequence length="34" mass="3795">KIFESTGWAGENALEALDNIILEKGTVIWDKFEG</sequence>
<feature type="non-terminal residue" evidence="1">
    <location>
        <position position="1"/>
    </location>
</feature>
<evidence type="ECO:0000313" key="3">
    <source>
        <dbReference type="Proteomes" id="UP000219775"/>
    </source>
</evidence>
<dbReference type="EMBL" id="NUDP01000271">
    <property type="protein sequence ID" value="PEM58182.1"/>
    <property type="molecule type" value="Genomic_DNA"/>
</dbReference>
<dbReference type="AlphaFoldDB" id="A0A2B6IE98"/>
<comment type="caution">
    <text evidence="1">The sequence shown here is derived from an EMBL/GenBank/DDBJ whole genome shotgun (WGS) entry which is preliminary data.</text>
</comment>
<protein>
    <submittedName>
        <fullName evidence="1">Uncharacterized protein</fullName>
    </submittedName>
</protein>
<gene>
    <name evidence="2" type="ORF">CN613_22760</name>
    <name evidence="1" type="ORF">CN613_28915</name>
</gene>
<proteinExistence type="predicted"/>
<dbReference type="Proteomes" id="UP000219775">
    <property type="component" value="Unassembled WGS sequence"/>
</dbReference>
<accession>A0A2B6IE98</accession>
<organism evidence="1 3">
    <name type="scientific">Bacillus pseudomycoides</name>
    <dbReference type="NCBI Taxonomy" id="64104"/>
    <lineage>
        <taxon>Bacteria</taxon>
        <taxon>Bacillati</taxon>
        <taxon>Bacillota</taxon>
        <taxon>Bacilli</taxon>
        <taxon>Bacillales</taxon>
        <taxon>Bacillaceae</taxon>
        <taxon>Bacillus</taxon>
        <taxon>Bacillus cereus group</taxon>
    </lineage>
</organism>
<dbReference type="EMBL" id="NUDP01000091">
    <property type="protein sequence ID" value="PEM66483.1"/>
    <property type="molecule type" value="Genomic_DNA"/>
</dbReference>
<evidence type="ECO:0000313" key="2">
    <source>
        <dbReference type="EMBL" id="PEM66483.1"/>
    </source>
</evidence>